<gene>
    <name evidence="1" type="ORF">METZ01_LOCUS420286</name>
</gene>
<dbReference type="EMBL" id="UINC01165822">
    <property type="protein sequence ID" value="SVD67432.1"/>
    <property type="molecule type" value="Genomic_DNA"/>
</dbReference>
<proteinExistence type="predicted"/>
<name>A0A382X8P6_9ZZZZ</name>
<reference evidence="1" key="1">
    <citation type="submission" date="2018-05" db="EMBL/GenBank/DDBJ databases">
        <authorList>
            <person name="Lanie J.A."/>
            <person name="Ng W.-L."/>
            <person name="Kazmierczak K.M."/>
            <person name="Andrzejewski T.M."/>
            <person name="Davidsen T.M."/>
            <person name="Wayne K.J."/>
            <person name="Tettelin H."/>
            <person name="Glass J.I."/>
            <person name="Rusch D."/>
            <person name="Podicherti R."/>
            <person name="Tsui H.-C.T."/>
            <person name="Winkler M.E."/>
        </authorList>
    </citation>
    <scope>NUCLEOTIDE SEQUENCE</scope>
</reference>
<accession>A0A382X8P6</accession>
<organism evidence="1">
    <name type="scientific">marine metagenome</name>
    <dbReference type="NCBI Taxonomy" id="408172"/>
    <lineage>
        <taxon>unclassified sequences</taxon>
        <taxon>metagenomes</taxon>
        <taxon>ecological metagenomes</taxon>
    </lineage>
</organism>
<evidence type="ECO:0000313" key="1">
    <source>
        <dbReference type="EMBL" id="SVD67432.1"/>
    </source>
</evidence>
<protein>
    <submittedName>
        <fullName evidence="1">Uncharacterized protein</fullName>
    </submittedName>
</protein>
<feature type="non-terminal residue" evidence="1">
    <location>
        <position position="23"/>
    </location>
</feature>
<dbReference type="AlphaFoldDB" id="A0A382X8P6"/>
<sequence length="23" mass="2516">MPLIAGEATLITLEFNFLIPKAL</sequence>